<dbReference type="STRING" id="1423734.FC83_GL002750"/>
<protein>
    <recommendedName>
        <fullName evidence="6">Glycolate oxidase iron-sulfur subunit</fullName>
        <ecNumber evidence="6">1.1.99.14</ecNumber>
    </recommendedName>
</protein>
<sequence length="465" mass="51868">MVEVRWLFMTKRSSDHEIQQAFDTQMNRDKLLQCMRCGFCLSTCPTYIASGFKESHSPRGRIALMLAVANGQKEPDEDFYRTIETCLDCRACEAVCPSGVQYGELIETAKQILIDHHKQGVKEKVIRSLTVRGLFPHPGRLNFMADFVTFYQRSGLQKLTHLLHIMSLFPASLRAMEAVLPDVRAYKKPVDIRPFAADFPEKKTYRVAFFEGCLMGSMFQHVNSTSKVLLQLAGCDVISPAKQICCGALSDHSGEKALAREMAKKNIAVFEAEKIDFIVNNAGGCEAELLEYPRLLADDPEWVPRAKAFSAKVKDVTQILTLTGFDQLALQMPPTKITYQDSCHQQNVFGVAQEPRQLLQAIQGVTLIEMEERVGCCGSGGIYNMVEPTAANHILDLKMAKITALSGVQRIITANPGCFMQMRLGVKRAGIDEQVQVQSITDFLLDAVNYTRTQNQQAIIAVQNS</sequence>
<dbReference type="SUPFAM" id="SSF46548">
    <property type="entry name" value="alpha-helical ferredoxin"/>
    <property type="match status" value="1"/>
</dbReference>
<gene>
    <name evidence="8" type="ORF">FC83_GL002750</name>
</gene>
<evidence type="ECO:0000259" key="7">
    <source>
        <dbReference type="PROSITE" id="PS51379"/>
    </source>
</evidence>
<evidence type="ECO:0000256" key="3">
    <source>
        <dbReference type="ARBA" id="ARBA00022737"/>
    </source>
</evidence>
<proteinExistence type="predicted"/>
<dbReference type="PANTHER" id="PTHR32479:SF17">
    <property type="entry name" value="GLYCOLATE OXIDASE IRON-SULFUR SUBUNIT"/>
    <property type="match status" value="1"/>
</dbReference>
<comment type="cofactor">
    <cofactor evidence="6">
        <name>[4Fe-4S] cluster</name>
        <dbReference type="ChEBI" id="CHEBI:49883"/>
    </cofactor>
    <text evidence="6">Binds 2 [4Fe-4S] clusters.</text>
</comment>
<evidence type="ECO:0000256" key="4">
    <source>
        <dbReference type="ARBA" id="ARBA00023004"/>
    </source>
</evidence>
<evidence type="ECO:0000256" key="6">
    <source>
        <dbReference type="PIRNR" id="PIRNR000139"/>
    </source>
</evidence>
<keyword evidence="6" id="KW-0249">Electron transport</keyword>
<evidence type="ECO:0000256" key="1">
    <source>
        <dbReference type="ARBA" id="ARBA00022485"/>
    </source>
</evidence>
<reference evidence="8 9" key="1">
    <citation type="journal article" date="2015" name="Genome Announc.">
        <title>Expanding the biotechnology potential of lactobacilli through comparative genomics of 213 strains and associated genera.</title>
        <authorList>
            <person name="Sun Z."/>
            <person name="Harris H.M."/>
            <person name="McCann A."/>
            <person name="Guo C."/>
            <person name="Argimon S."/>
            <person name="Zhang W."/>
            <person name="Yang X."/>
            <person name="Jeffery I.B."/>
            <person name="Cooney J.C."/>
            <person name="Kagawa T.F."/>
            <person name="Liu W."/>
            <person name="Song Y."/>
            <person name="Salvetti E."/>
            <person name="Wrobel A."/>
            <person name="Rasinkangas P."/>
            <person name="Parkhill J."/>
            <person name="Rea M.C."/>
            <person name="O'Sullivan O."/>
            <person name="Ritari J."/>
            <person name="Douillard F.P."/>
            <person name="Paul Ross R."/>
            <person name="Yang R."/>
            <person name="Briner A.E."/>
            <person name="Felis G.E."/>
            <person name="de Vos W.M."/>
            <person name="Barrangou R."/>
            <person name="Klaenhammer T.R."/>
            <person name="Caufield P.W."/>
            <person name="Cui Y."/>
            <person name="Zhang H."/>
            <person name="O'Toole P.W."/>
        </authorList>
    </citation>
    <scope>NUCLEOTIDE SEQUENCE [LARGE SCALE GENOMIC DNA]</scope>
    <source>
        <strain evidence="8 9">DSM 18527</strain>
    </source>
</reference>
<dbReference type="GO" id="GO:0019154">
    <property type="term" value="F:glycolate dehydrogenase activity"/>
    <property type="evidence" value="ECO:0007669"/>
    <property type="project" value="UniProtKB-EC"/>
</dbReference>
<dbReference type="PROSITE" id="PS00198">
    <property type="entry name" value="4FE4S_FER_1"/>
    <property type="match status" value="1"/>
</dbReference>
<dbReference type="EC" id="1.1.99.14" evidence="6"/>
<keyword evidence="2 6" id="KW-0479">Metal-binding</keyword>
<dbReference type="Pfam" id="PF13183">
    <property type="entry name" value="Fer4_8"/>
    <property type="match status" value="1"/>
</dbReference>
<comment type="catalytic activity">
    <reaction evidence="6">
        <text>glycolate + A = glyoxylate + AH2</text>
        <dbReference type="Rhea" id="RHEA:21264"/>
        <dbReference type="ChEBI" id="CHEBI:13193"/>
        <dbReference type="ChEBI" id="CHEBI:17499"/>
        <dbReference type="ChEBI" id="CHEBI:29805"/>
        <dbReference type="ChEBI" id="CHEBI:36655"/>
        <dbReference type="EC" id="1.1.99.14"/>
    </reaction>
</comment>
<dbReference type="EMBL" id="AZGA01000048">
    <property type="protein sequence ID" value="KRM33567.1"/>
    <property type="molecule type" value="Genomic_DNA"/>
</dbReference>
<keyword evidence="6" id="KW-0813">Transport</keyword>
<dbReference type="InterPro" id="IPR012257">
    <property type="entry name" value="Glc_ox_4Fe-4S"/>
</dbReference>
<accession>A0A0R1XTR5</accession>
<dbReference type="InterPro" id="IPR009051">
    <property type="entry name" value="Helical_ferredxn"/>
</dbReference>
<keyword evidence="1 6" id="KW-0004">4Fe-4S</keyword>
<evidence type="ECO:0000313" key="9">
    <source>
        <dbReference type="Proteomes" id="UP000051236"/>
    </source>
</evidence>
<dbReference type="Proteomes" id="UP000051236">
    <property type="component" value="Unassembled WGS sequence"/>
</dbReference>
<organism evidence="8 9">
    <name type="scientific">Agrilactobacillus composti DSM 18527 = JCM 14202</name>
    <dbReference type="NCBI Taxonomy" id="1423734"/>
    <lineage>
        <taxon>Bacteria</taxon>
        <taxon>Bacillati</taxon>
        <taxon>Bacillota</taxon>
        <taxon>Bacilli</taxon>
        <taxon>Lactobacillales</taxon>
        <taxon>Lactobacillaceae</taxon>
        <taxon>Agrilactobacillus</taxon>
    </lineage>
</organism>
<dbReference type="PIRSF" id="PIRSF000139">
    <property type="entry name" value="Glc_ox_4Fe-4S"/>
    <property type="match status" value="1"/>
</dbReference>
<dbReference type="GO" id="GO:0046872">
    <property type="term" value="F:metal ion binding"/>
    <property type="evidence" value="ECO:0007669"/>
    <property type="project" value="UniProtKB-UniRule"/>
</dbReference>
<comment type="catalytic activity">
    <reaction evidence="6">
        <text>(R)-lactate + A = pyruvate + AH2</text>
        <dbReference type="Rhea" id="RHEA:15089"/>
        <dbReference type="ChEBI" id="CHEBI:13193"/>
        <dbReference type="ChEBI" id="CHEBI:15361"/>
        <dbReference type="ChEBI" id="CHEBI:16004"/>
        <dbReference type="ChEBI" id="CHEBI:17499"/>
    </reaction>
</comment>
<evidence type="ECO:0000313" key="8">
    <source>
        <dbReference type="EMBL" id="KRM33567.1"/>
    </source>
</evidence>
<dbReference type="InterPro" id="IPR017896">
    <property type="entry name" value="4Fe4S_Fe-S-bd"/>
</dbReference>
<dbReference type="PANTHER" id="PTHR32479">
    <property type="entry name" value="GLYCOLATE OXIDASE IRON-SULFUR SUBUNIT"/>
    <property type="match status" value="1"/>
</dbReference>
<dbReference type="PATRIC" id="fig|1423734.3.peg.2795"/>
<dbReference type="PROSITE" id="PS51379">
    <property type="entry name" value="4FE4S_FER_2"/>
    <property type="match status" value="2"/>
</dbReference>
<dbReference type="GO" id="GO:0051539">
    <property type="term" value="F:4 iron, 4 sulfur cluster binding"/>
    <property type="evidence" value="ECO:0007669"/>
    <property type="project" value="UniProtKB-UniRule"/>
</dbReference>
<keyword evidence="3" id="KW-0677">Repeat</keyword>
<keyword evidence="4 6" id="KW-0408">Iron</keyword>
<evidence type="ECO:0000256" key="2">
    <source>
        <dbReference type="ARBA" id="ARBA00022723"/>
    </source>
</evidence>
<evidence type="ECO:0000256" key="5">
    <source>
        <dbReference type="ARBA" id="ARBA00023014"/>
    </source>
</evidence>
<comment type="caution">
    <text evidence="8">The sequence shown here is derived from an EMBL/GenBank/DDBJ whole genome shotgun (WGS) entry which is preliminary data.</text>
</comment>
<dbReference type="Pfam" id="PF02754">
    <property type="entry name" value="CCG"/>
    <property type="match status" value="2"/>
</dbReference>
<feature type="domain" description="4Fe-4S ferredoxin-type" evidence="7">
    <location>
        <begin position="77"/>
        <end position="100"/>
    </location>
</feature>
<name>A0A0R1XTR5_9LACO</name>
<dbReference type="InterPro" id="IPR017900">
    <property type="entry name" value="4Fe4S_Fe_S_CS"/>
</dbReference>
<comment type="function">
    <text evidence="6">Component of a complex that catalyzes the oxidation of glycolate to glyoxylate.</text>
</comment>
<keyword evidence="9" id="KW-1185">Reference proteome</keyword>
<keyword evidence="5 6" id="KW-0411">Iron-sulfur</keyword>
<dbReference type="AlphaFoldDB" id="A0A0R1XTR5"/>
<dbReference type="InterPro" id="IPR004017">
    <property type="entry name" value="Cys_rich_dom"/>
</dbReference>
<dbReference type="eggNOG" id="COG0247">
    <property type="taxonomic scope" value="Bacteria"/>
</dbReference>
<dbReference type="Gene3D" id="1.10.1060.10">
    <property type="entry name" value="Alpha-helical ferredoxin"/>
    <property type="match status" value="1"/>
</dbReference>
<feature type="domain" description="4Fe-4S ferredoxin-type" evidence="7">
    <location>
        <begin position="22"/>
        <end position="55"/>
    </location>
</feature>